<keyword evidence="3" id="KW-1185">Reference proteome</keyword>
<reference evidence="3" key="1">
    <citation type="submission" date="2006-12" db="EMBL/GenBank/DDBJ databases">
        <title>Complete sequence of chromosome 1 of Verminephrobacter eiseniae EF01-2.</title>
        <authorList>
            <person name="Copeland A."/>
            <person name="Lucas S."/>
            <person name="Lapidus A."/>
            <person name="Barry K."/>
            <person name="Detter J.C."/>
            <person name="Glavina del Rio T."/>
            <person name="Dalin E."/>
            <person name="Tice H."/>
            <person name="Pitluck S."/>
            <person name="Chertkov O."/>
            <person name="Brettin T."/>
            <person name="Bruce D."/>
            <person name="Han C."/>
            <person name="Tapia R."/>
            <person name="Gilna P."/>
            <person name="Schmutz J."/>
            <person name="Larimer F."/>
            <person name="Land M."/>
            <person name="Hauser L."/>
            <person name="Kyrpides N."/>
            <person name="Kim E."/>
            <person name="Stahl D."/>
            <person name="Richardson P."/>
        </authorList>
    </citation>
    <scope>NUCLEOTIDE SEQUENCE [LARGE SCALE GENOMIC DNA]</scope>
    <source>
        <strain evidence="3">EF01-2</strain>
    </source>
</reference>
<sequence length="93" mass="9527">MRCAPMAARSLRHLIGDTTLASCSASPEPPPPACAASAARSAELLSPTFQQRSTVPTDPLSPAPSPDCAALSYLVGHPVGPHGLHPGVRRHVG</sequence>
<protein>
    <submittedName>
        <fullName evidence="2">Uncharacterized protein</fullName>
    </submittedName>
</protein>
<gene>
    <name evidence="2" type="ordered locus">Veis_4444</name>
</gene>
<dbReference type="EMBL" id="CP000542">
    <property type="protein sequence ID" value="ABM60147.1"/>
    <property type="molecule type" value="Genomic_DNA"/>
</dbReference>
<name>A1WR90_VEREI</name>
<evidence type="ECO:0000313" key="2">
    <source>
        <dbReference type="EMBL" id="ABM60147.1"/>
    </source>
</evidence>
<dbReference type="Proteomes" id="UP000000374">
    <property type="component" value="Chromosome"/>
</dbReference>
<dbReference type="AlphaFoldDB" id="A1WR90"/>
<accession>A1WR90</accession>
<proteinExistence type="predicted"/>
<organism evidence="2 3">
    <name type="scientific">Verminephrobacter eiseniae (strain EF01-2)</name>
    <dbReference type="NCBI Taxonomy" id="391735"/>
    <lineage>
        <taxon>Bacteria</taxon>
        <taxon>Pseudomonadati</taxon>
        <taxon>Pseudomonadota</taxon>
        <taxon>Betaproteobacteria</taxon>
        <taxon>Burkholderiales</taxon>
        <taxon>Comamonadaceae</taxon>
        <taxon>Verminephrobacter</taxon>
    </lineage>
</organism>
<feature type="compositionally biased region" description="Low complexity" evidence="1">
    <location>
        <begin position="34"/>
        <end position="47"/>
    </location>
</feature>
<evidence type="ECO:0000256" key="1">
    <source>
        <dbReference type="SAM" id="MobiDB-lite"/>
    </source>
</evidence>
<feature type="region of interest" description="Disordered" evidence="1">
    <location>
        <begin position="20"/>
        <end position="65"/>
    </location>
</feature>
<dbReference type="KEGG" id="vei:Veis_4444"/>
<dbReference type="HOGENOM" id="CLU_2398772_0_0_4"/>
<evidence type="ECO:0000313" key="3">
    <source>
        <dbReference type="Proteomes" id="UP000000374"/>
    </source>
</evidence>